<gene>
    <name evidence="1" type="ORF">OG549_00640</name>
</gene>
<name>A0AAU2UW11_9ACTN</name>
<dbReference type="AlphaFoldDB" id="A0AAU2UW11"/>
<evidence type="ECO:0000313" key="1">
    <source>
        <dbReference type="EMBL" id="WTW59276.1"/>
    </source>
</evidence>
<reference evidence="1" key="1">
    <citation type="submission" date="2022-10" db="EMBL/GenBank/DDBJ databases">
        <title>The complete genomes of actinobacterial strains from the NBC collection.</title>
        <authorList>
            <person name="Joergensen T.S."/>
            <person name="Alvarez Arevalo M."/>
            <person name="Sterndorff E.B."/>
            <person name="Faurdal D."/>
            <person name="Vuksanovic O."/>
            <person name="Mourched A.-S."/>
            <person name="Charusanti P."/>
            <person name="Shaw S."/>
            <person name="Blin K."/>
            <person name="Weber T."/>
        </authorList>
    </citation>
    <scope>NUCLEOTIDE SEQUENCE</scope>
    <source>
        <strain evidence="1">NBC_00003</strain>
    </source>
</reference>
<accession>A0AAU2UW11</accession>
<protein>
    <submittedName>
        <fullName evidence="1">Uncharacterized protein</fullName>
    </submittedName>
</protein>
<sequence length="141" mass="14591">MPGLFEGGEDLAVAGRQRLGRLDAVLGGQFQHRARVVSKRSTMPSAAASCPVRSTIRSRSCPAVSPISCCRASTAPAPAPAPAPGRSCSPTSATWSEFLDYADGVQSVRINDGLTNIAARLPSMPDSPAAAELGERLATRA</sequence>
<dbReference type="EMBL" id="CP108318">
    <property type="protein sequence ID" value="WTW59276.1"/>
    <property type="molecule type" value="Genomic_DNA"/>
</dbReference>
<organism evidence="1">
    <name type="scientific">Streptomyces sp. NBC_00003</name>
    <dbReference type="NCBI Taxonomy" id="2903608"/>
    <lineage>
        <taxon>Bacteria</taxon>
        <taxon>Bacillati</taxon>
        <taxon>Actinomycetota</taxon>
        <taxon>Actinomycetes</taxon>
        <taxon>Kitasatosporales</taxon>
        <taxon>Streptomycetaceae</taxon>
        <taxon>Streptomyces</taxon>
    </lineage>
</organism>
<proteinExistence type="predicted"/>